<sequence>MFLTPSLGEYLLILNPSNHKKFWCFVSLDEVVALLQYPKNEFLTRSNASIIDKARLCRSYEHLELYDKKISYCSCSNTDNKLTDNKVIFMTTQSHDTQKS</sequence>
<comment type="caution">
    <text evidence="1">The sequence shown here is derived from an EMBL/GenBank/DDBJ whole genome shotgun (WGS) entry which is preliminary data.</text>
</comment>
<proteinExistence type="predicted"/>
<protein>
    <submittedName>
        <fullName evidence="1">Uncharacterized protein</fullName>
    </submittedName>
</protein>
<accession>A0A8H3LLM1</accession>
<name>A0A8H3LLM1_9GLOM</name>
<dbReference type="Proteomes" id="UP000615446">
    <property type="component" value="Unassembled WGS sequence"/>
</dbReference>
<dbReference type="EMBL" id="BLAL01000169">
    <property type="protein sequence ID" value="GES87539.1"/>
    <property type="molecule type" value="Genomic_DNA"/>
</dbReference>
<evidence type="ECO:0000313" key="1">
    <source>
        <dbReference type="EMBL" id="GES87539.1"/>
    </source>
</evidence>
<reference evidence="1" key="1">
    <citation type="submission" date="2019-10" db="EMBL/GenBank/DDBJ databases">
        <title>Conservation and host-specific expression of non-tandemly repeated heterogenous ribosome RNA gene in arbuscular mycorrhizal fungi.</title>
        <authorList>
            <person name="Maeda T."/>
            <person name="Kobayashi Y."/>
            <person name="Nakagawa T."/>
            <person name="Ezawa T."/>
            <person name="Yamaguchi K."/>
            <person name="Bino T."/>
            <person name="Nishimoto Y."/>
            <person name="Shigenobu S."/>
            <person name="Kawaguchi M."/>
        </authorList>
    </citation>
    <scope>NUCLEOTIDE SEQUENCE</scope>
    <source>
        <strain evidence="1">HR1</strain>
    </source>
</reference>
<evidence type="ECO:0000313" key="2">
    <source>
        <dbReference type="Proteomes" id="UP000615446"/>
    </source>
</evidence>
<gene>
    <name evidence="1" type="ORF">RCL2_001453200</name>
</gene>
<dbReference type="AlphaFoldDB" id="A0A8H3LLM1"/>
<organism evidence="1 2">
    <name type="scientific">Rhizophagus clarus</name>
    <dbReference type="NCBI Taxonomy" id="94130"/>
    <lineage>
        <taxon>Eukaryota</taxon>
        <taxon>Fungi</taxon>
        <taxon>Fungi incertae sedis</taxon>
        <taxon>Mucoromycota</taxon>
        <taxon>Glomeromycotina</taxon>
        <taxon>Glomeromycetes</taxon>
        <taxon>Glomerales</taxon>
        <taxon>Glomeraceae</taxon>
        <taxon>Rhizophagus</taxon>
    </lineage>
</organism>